<gene>
    <name evidence="1" type="ORF">DEA8626_02962</name>
</gene>
<evidence type="ECO:0000313" key="1">
    <source>
        <dbReference type="EMBL" id="SPH23885.1"/>
    </source>
</evidence>
<proteinExistence type="predicted"/>
<organism evidence="1 2">
    <name type="scientific">Albidovulum aquaemixtae</name>
    <dbReference type="NCBI Taxonomy" id="1542388"/>
    <lineage>
        <taxon>Bacteria</taxon>
        <taxon>Pseudomonadati</taxon>
        <taxon>Pseudomonadota</taxon>
        <taxon>Alphaproteobacteria</taxon>
        <taxon>Rhodobacterales</taxon>
        <taxon>Paracoccaceae</taxon>
        <taxon>Albidovulum</taxon>
    </lineage>
</organism>
<protein>
    <submittedName>
        <fullName evidence="1">Uncharacterized protein</fullName>
    </submittedName>
</protein>
<accession>A0A2R8BKI7</accession>
<dbReference type="EMBL" id="OMOQ01000002">
    <property type="protein sequence ID" value="SPH23885.1"/>
    <property type="molecule type" value="Genomic_DNA"/>
</dbReference>
<sequence>MPNSRAVAGGVAGLARNFVNQGPAEALRRFNLEGMAGAPAEDVFVALTDMLCPAGGTIDEAIARDAMLETVADLAAAGVGNFDELSADDLREFFIGVVSRSIEGKILNEVGTNAIAAPSDIGGVERAQAMLHDFVEGCVRDEFDARGTDLSDLDAAAIDSFVDDLYGAALDLVEALGDDG</sequence>
<dbReference type="Proteomes" id="UP000244924">
    <property type="component" value="Unassembled WGS sequence"/>
</dbReference>
<dbReference type="AlphaFoldDB" id="A0A2R8BKI7"/>
<dbReference type="NCBIfam" id="NF041924">
    <property type="entry name" value="QatB"/>
    <property type="match status" value="1"/>
</dbReference>
<reference evidence="1 2" key="1">
    <citation type="submission" date="2018-03" db="EMBL/GenBank/DDBJ databases">
        <authorList>
            <person name="Keele B.F."/>
        </authorList>
    </citation>
    <scope>NUCLEOTIDE SEQUENCE [LARGE SCALE GENOMIC DNA]</scope>
    <source>
        <strain evidence="1 2">CECT 8626</strain>
    </source>
</reference>
<name>A0A2R8BKI7_9RHOB</name>
<dbReference type="InterPro" id="IPR049675">
    <property type="entry name" value="QatB"/>
</dbReference>
<evidence type="ECO:0000313" key="2">
    <source>
        <dbReference type="Proteomes" id="UP000244924"/>
    </source>
</evidence>
<keyword evidence="2" id="KW-1185">Reference proteome</keyword>